<dbReference type="GO" id="GO:0030170">
    <property type="term" value="F:pyridoxal phosphate binding"/>
    <property type="evidence" value="ECO:0007669"/>
    <property type="project" value="InterPro"/>
</dbReference>
<evidence type="ECO:0000259" key="3">
    <source>
        <dbReference type="Pfam" id="PF00291"/>
    </source>
</evidence>
<comment type="caution">
    <text evidence="4">The sequence shown here is derived from an EMBL/GenBank/DDBJ whole genome shotgun (WGS) entry which is preliminary data.</text>
</comment>
<evidence type="ECO:0000313" key="4">
    <source>
        <dbReference type="EMBL" id="KAE9636049.1"/>
    </source>
</evidence>
<dbReference type="GO" id="GO:1901605">
    <property type="term" value="P:alpha-amino acid metabolic process"/>
    <property type="evidence" value="ECO:0007669"/>
    <property type="project" value="UniProtKB-ARBA"/>
</dbReference>
<dbReference type="GO" id="GO:0008838">
    <property type="term" value="F:diaminopropionate ammonia-lyase activity"/>
    <property type="evidence" value="ECO:0007669"/>
    <property type="project" value="UniProtKB-EC"/>
</dbReference>
<dbReference type="SUPFAM" id="SSF53686">
    <property type="entry name" value="Tryptophan synthase beta subunit-like PLP-dependent enzymes"/>
    <property type="match status" value="1"/>
</dbReference>
<dbReference type="NCBIfam" id="TIGR03528">
    <property type="entry name" value="2_3_DAP_am_ly"/>
    <property type="match status" value="1"/>
</dbReference>
<dbReference type="CDD" id="cd00640">
    <property type="entry name" value="Trp-synth-beta_II"/>
    <property type="match status" value="1"/>
</dbReference>
<keyword evidence="2" id="KW-0663">Pyridoxal phosphate</keyword>
<name>A0A7C8HGN0_9FIRM</name>
<dbReference type="InterPro" id="IPR019871">
    <property type="entry name" value="DiNH2propionate_NH3-lyase_sub"/>
</dbReference>
<dbReference type="Pfam" id="PF00291">
    <property type="entry name" value="PALP"/>
    <property type="match status" value="1"/>
</dbReference>
<dbReference type="Proteomes" id="UP000483018">
    <property type="component" value="Unassembled WGS sequence"/>
</dbReference>
<dbReference type="InterPro" id="IPR036052">
    <property type="entry name" value="TrpB-like_PALP_sf"/>
</dbReference>
<dbReference type="OrthoDB" id="34584at2"/>
<keyword evidence="5" id="KW-1185">Reference proteome</keyword>
<evidence type="ECO:0000256" key="1">
    <source>
        <dbReference type="ARBA" id="ARBA00001933"/>
    </source>
</evidence>
<dbReference type="EMBL" id="WSLF01000002">
    <property type="protein sequence ID" value="KAE9636049.1"/>
    <property type="molecule type" value="Genomic_DNA"/>
</dbReference>
<dbReference type="Gene3D" id="3.40.50.1100">
    <property type="match status" value="3"/>
</dbReference>
<sequence>MAKVHEAYGIKVVINERKADWKPKFLSEEEIKSTRKFHTTMDGYKATPLVSLENLAKQLGVSKIYVKDESYRFGLNAFKALGVTYAIAKLLCEKLDVDIDSVGFDYFKLPEVAEKIKDMVFVTATDGNHGKAVAWTATQLGCKSIVYMPKGSSLRRVQTIKEAGAKVYITEVNYDDTVRLAKQKAEEIGGFLVQDTAWEGYEKIPNWICRGYTTMAAEALDQMKLDGIIRPTHVFLQAGVGSFAGAVLGYYVNVFKDQCPITIIVEPEKAACIYKSALINDNNPHSVTGDLDTIMAGLACGEPNIVTWEILRDFAGAYVSCPDYVAAKGMRVLANPTGSDRKVVSGESGAVGLGLVSLLLEREELKELKNKLQLDEHSVILCFSTEGDTDPEDYKKVVDDGKNPSIFE</sequence>
<organism evidence="4 5">
    <name type="scientific">Defluviitalea raffinosedens</name>
    <dbReference type="NCBI Taxonomy" id="1450156"/>
    <lineage>
        <taxon>Bacteria</taxon>
        <taxon>Bacillati</taxon>
        <taxon>Bacillota</taxon>
        <taxon>Clostridia</taxon>
        <taxon>Lachnospirales</taxon>
        <taxon>Defluviitaleaceae</taxon>
        <taxon>Defluviitalea</taxon>
    </lineage>
</organism>
<keyword evidence="4" id="KW-0456">Lyase</keyword>
<dbReference type="PANTHER" id="PTHR42937:SF1">
    <property type="entry name" value="DIAMINOPROPIONATE AMMONIA-LYASE"/>
    <property type="match status" value="1"/>
</dbReference>
<dbReference type="InterPro" id="IPR001926">
    <property type="entry name" value="TrpB-like_PALP"/>
</dbReference>
<proteinExistence type="predicted"/>
<dbReference type="AlphaFoldDB" id="A0A7C8HGN0"/>
<gene>
    <name evidence="4" type="primary">dpaL</name>
    <name evidence="4" type="ORF">GND95_02670</name>
</gene>
<reference evidence="4 5" key="1">
    <citation type="submission" date="2019-12" db="EMBL/GenBank/DDBJ databases">
        <title>Defluviitalea raffinosedens, isolated from a biogas fermenter, genome sequencing and characterization.</title>
        <authorList>
            <person name="Rettenmaier R."/>
            <person name="Schneider M."/>
            <person name="Neuhaus K."/>
            <person name="Liebl W."/>
            <person name="Zverlov V."/>
        </authorList>
    </citation>
    <scope>NUCLEOTIDE SEQUENCE [LARGE SCALE GENOMIC DNA]</scope>
    <source>
        <strain evidence="4 5">249c-K6</strain>
    </source>
</reference>
<dbReference type="RefSeq" id="WP_158739303.1">
    <property type="nucleotide sequence ID" value="NZ_JAFBEP010000003.1"/>
</dbReference>
<evidence type="ECO:0000313" key="5">
    <source>
        <dbReference type="Proteomes" id="UP000483018"/>
    </source>
</evidence>
<evidence type="ECO:0000256" key="2">
    <source>
        <dbReference type="ARBA" id="ARBA00022898"/>
    </source>
</evidence>
<dbReference type="NCBIfam" id="NF006058">
    <property type="entry name" value="PRK08206.1"/>
    <property type="match status" value="1"/>
</dbReference>
<dbReference type="EC" id="4.3.1.15" evidence="4"/>
<protein>
    <submittedName>
        <fullName evidence="4">Diaminopropionate ammonia-lyase</fullName>
        <ecNumber evidence="4">4.3.1.15</ecNumber>
    </submittedName>
</protein>
<dbReference type="PANTHER" id="PTHR42937">
    <property type="match status" value="1"/>
</dbReference>
<dbReference type="NCBIfam" id="TIGR01747">
    <property type="entry name" value="diampropi_NH3ly"/>
    <property type="match status" value="1"/>
</dbReference>
<dbReference type="InterPro" id="IPR010081">
    <property type="entry name" value="DiNH2opropionate_NH3_lyase"/>
</dbReference>
<accession>A0A7C8HGN0</accession>
<feature type="domain" description="Tryptophan synthase beta chain-like PALP" evidence="3">
    <location>
        <begin position="42"/>
        <end position="367"/>
    </location>
</feature>
<comment type="cofactor">
    <cofactor evidence="1">
        <name>pyridoxal 5'-phosphate</name>
        <dbReference type="ChEBI" id="CHEBI:597326"/>
    </cofactor>
</comment>